<accession>A0ABR1HDK4</accession>
<dbReference type="Proteomes" id="UP001498476">
    <property type="component" value="Unassembled WGS sequence"/>
</dbReference>
<dbReference type="EMBL" id="JAZAVJ010000042">
    <property type="protein sequence ID" value="KAK7418924.1"/>
    <property type="molecule type" value="Genomic_DNA"/>
</dbReference>
<evidence type="ECO:0000256" key="1">
    <source>
        <dbReference type="SAM" id="MobiDB-lite"/>
    </source>
</evidence>
<comment type="caution">
    <text evidence="3">The sequence shown here is derived from an EMBL/GenBank/DDBJ whole genome shotgun (WGS) entry which is preliminary data.</text>
</comment>
<protein>
    <recommendedName>
        <fullName evidence="2">PD-(D/E)XK nuclease-like domain-containing protein</fullName>
    </recommendedName>
</protein>
<dbReference type="Pfam" id="PF20516">
    <property type="entry name" value="PDDEXK_12"/>
    <property type="match status" value="1"/>
</dbReference>
<feature type="domain" description="PD-(D/E)XK nuclease-like" evidence="2">
    <location>
        <begin position="50"/>
        <end position="182"/>
    </location>
</feature>
<name>A0ABR1HDK4_9HYPO</name>
<evidence type="ECO:0000313" key="3">
    <source>
        <dbReference type="EMBL" id="KAK7418924.1"/>
    </source>
</evidence>
<organism evidence="3 4">
    <name type="scientific">Neonectria punicea</name>
    <dbReference type="NCBI Taxonomy" id="979145"/>
    <lineage>
        <taxon>Eukaryota</taxon>
        <taxon>Fungi</taxon>
        <taxon>Dikarya</taxon>
        <taxon>Ascomycota</taxon>
        <taxon>Pezizomycotina</taxon>
        <taxon>Sordariomycetes</taxon>
        <taxon>Hypocreomycetidae</taxon>
        <taxon>Hypocreales</taxon>
        <taxon>Nectriaceae</taxon>
        <taxon>Neonectria</taxon>
    </lineage>
</organism>
<sequence>MSSLQDRPPELASLLSKMQLISRGIGILDPSLRPSFRSHHNARASEIGLDDFWFSNDRNQLGCTPGIEAVLEIHAFAAECAQNSHPEANWNTLVHDGLLRTTASILSCYLPALVPPKKVDYCIYVDPSNDSSPLSTASRIANLRQTLLGKAINHTNFYPLRHRPMALSIETKKTGEGWDGATFADGSLAISTLESPSKLDQYRTNERSTSEEPGTGGASGR</sequence>
<keyword evidence="4" id="KW-1185">Reference proteome</keyword>
<evidence type="ECO:0000259" key="2">
    <source>
        <dbReference type="Pfam" id="PF20516"/>
    </source>
</evidence>
<proteinExistence type="predicted"/>
<dbReference type="InterPro" id="IPR046797">
    <property type="entry name" value="PDDEXK_12"/>
</dbReference>
<gene>
    <name evidence="3" type="ORF">QQX98_003627</name>
</gene>
<feature type="region of interest" description="Disordered" evidence="1">
    <location>
        <begin position="195"/>
        <end position="221"/>
    </location>
</feature>
<feature type="compositionally biased region" description="Basic and acidic residues" evidence="1">
    <location>
        <begin position="200"/>
        <end position="210"/>
    </location>
</feature>
<reference evidence="3 4" key="1">
    <citation type="journal article" date="2025" name="Microbiol. Resour. Announc.">
        <title>Draft genome sequences for Neonectria magnoliae and Neonectria punicea, canker pathogens of Liriodendron tulipifera and Acer saccharum in West Virginia.</title>
        <authorList>
            <person name="Petronek H.M."/>
            <person name="Kasson M.T."/>
            <person name="Metheny A.M."/>
            <person name="Stauder C.M."/>
            <person name="Lovett B."/>
            <person name="Lynch S.C."/>
            <person name="Garnas J.R."/>
            <person name="Kasson L.R."/>
            <person name="Stajich J.E."/>
        </authorList>
    </citation>
    <scope>NUCLEOTIDE SEQUENCE [LARGE SCALE GENOMIC DNA]</scope>
    <source>
        <strain evidence="3 4">NRRL 64653</strain>
    </source>
</reference>
<evidence type="ECO:0000313" key="4">
    <source>
        <dbReference type="Proteomes" id="UP001498476"/>
    </source>
</evidence>